<protein>
    <recommendedName>
        <fullName evidence="3">N-acetyltransferase domain-containing protein</fullName>
    </recommendedName>
</protein>
<comment type="caution">
    <text evidence="1">The sequence shown here is derived from an EMBL/GenBank/DDBJ whole genome shotgun (WGS) entry which is preliminary data.</text>
</comment>
<evidence type="ECO:0000313" key="1">
    <source>
        <dbReference type="EMBL" id="MFB9057593.1"/>
    </source>
</evidence>
<reference evidence="1 2" key="1">
    <citation type="submission" date="2024-09" db="EMBL/GenBank/DDBJ databases">
        <authorList>
            <person name="Sun Q."/>
            <person name="Mori K."/>
        </authorList>
    </citation>
    <scope>NUCLEOTIDE SEQUENCE [LARGE SCALE GENOMIC DNA]</scope>
    <source>
        <strain evidence="1 2">CECT 8622</strain>
    </source>
</reference>
<name>A0ABV5FEQ7_9FLAO</name>
<evidence type="ECO:0008006" key="3">
    <source>
        <dbReference type="Google" id="ProtNLM"/>
    </source>
</evidence>
<sequence length="217" mass="25730">MKNKIKVFFSLLTHGDITVIFKIIKNRIYSNTSYYFFRRDLNRGITYIPEAKIEVSIRPYRDSDYEHFKGLPLDDMLLNANIPTCYVAVTQDGTPCFREWFIEPSQNEKIKSFFGHNFPSLEEDECIFERAYAVERYRGMNIYSVVNYHLGKKALELGYRWAVSCIEISNIESLKGAIKLEARPHKLQVTKWRFFVRRTVYVEIPKKLKAKNPWLFD</sequence>
<gene>
    <name evidence="1" type="ORF">ACFFU9_12665</name>
</gene>
<organism evidence="1 2">
    <name type="scientific">Mariniflexile ostreae</name>
    <dbReference type="NCBI Taxonomy" id="1520892"/>
    <lineage>
        <taxon>Bacteria</taxon>
        <taxon>Pseudomonadati</taxon>
        <taxon>Bacteroidota</taxon>
        <taxon>Flavobacteriia</taxon>
        <taxon>Flavobacteriales</taxon>
        <taxon>Flavobacteriaceae</taxon>
        <taxon>Mariniflexile</taxon>
    </lineage>
</organism>
<accession>A0ABV5FEQ7</accession>
<dbReference type="Proteomes" id="UP001589585">
    <property type="component" value="Unassembled WGS sequence"/>
</dbReference>
<evidence type="ECO:0000313" key="2">
    <source>
        <dbReference type="Proteomes" id="UP001589585"/>
    </source>
</evidence>
<proteinExistence type="predicted"/>
<dbReference type="RefSeq" id="WP_379861832.1">
    <property type="nucleotide sequence ID" value="NZ_JBHMFC010000081.1"/>
</dbReference>
<dbReference type="EMBL" id="JBHMFC010000081">
    <property type="protein sequence ID" value="MFB9057593.1"/>
    <property type="molecule type" value="Genomic_DNA"/>
</dbReference>
<keyword evidence="2" id="KW-1185">Reference proteome</keyword>